<comment type="caution">
    <text evidence="1">The sequence shown here is derived from an EMBL/GenBank/DDBJ whole genome shotgun (WGS) entry which is preliminary data.</text>
</comment>
<proteinExistence type="predicted"/>
<gene>
    <name evidence="1" type="ORF">A2392_00715</name>
</gene>
<sequence length="139" mass="16076">MRPRQYSTPPQLDEVFEKIRNERNLRQGQASNLKGRVAEERVLRAALRLCEETDWLYIARLATSKEDESGIDVVVYSSIGKLYIQVKSSHCGARKFRSKRPLAKVIVVIVDGAMSSTKLENKVYDALCRLRCYFMREYV</sequence>
<organism evidence="1 2">
    <name type="scientific">Candidatus Kaiserbacteria bacterium RIFOXYB1_FULL_46_14</name>
    <dbReference type="NCBI Taxonomy" id="1798531"/>
    <lineage>
        <taxon>Bacteria</taxon>
        <taxon>Candidatus Kaiseribacteriota</taxon>
    </lineage>
</organism>
<evidence type="ECO:0000313" key="2">
    <source>
        <dbReference type="Proteomes" id="UP000177395"/>
    </source>
</evidence>
<accession>A0A1F6FJ99</accession>
<dbReference type="AlphaFoldDB" id="A0A1F6FJ99"/>
<protein>
    <submittedName>
        <fullName evidence="1">Uncharacterized protein</fullName>
    </submittedName>
</protein>
<evidence type="ECO:0000313" key="1">
    <source>
        <dbReference type="EMBL" id="OGG85917.1"/>
    </source>
</evidence>
<name>A0A1F6FJ99_9BACT</name>
<dbReference type="Proteomes" id="UP000177395">
    <property type="component" value="Unassembled WGS sequence"/>
</dbReference>
<dbReference type="EMBL" id="MFMS01000004">
    <property type="protein sequence ID" value="OGG85917.1"/>
    <property type="molecule type" value="Genomic_DNA"/>
</dbReference>
<reference evidence="1 2" key="1">
    <citation type="journal article" date="2016" name="Nat. Commun.">
        <title>Thousands of microbial genomes shed light on interconnected biogeochemical processes in an aquifer system.</title>
        <authorList>
            <person name="Anantharaman K."/>
            <person name="Brown C.T."/>
            <person name="Hug L.A."/>
            <person name="Sharon I."/>
            <person name="Castelle C.J."/>
            <person name="Probst A.J."/>
            <person name="Thomas B.C."/>
            <person name="Singh A."/>
            <person name="Wilkins M.J."/>
            <person name="Karaoz U."/>
            <person name="Brodie E.L."/>
            <person name="Williams K.H."/>
            <person name="Hubbard S.S."/>
            <person name="Banfield J.F."/>
        </authorList>
    </citation>
    <scope>NUCLEOTIDE SEQUENCE [LARGE SCALE GENOMIC DNA]</scope>
</reference>